<evidence type="ECO:0000256" key="4">
    <source>
        <dbReference type="ARBA" id="ARBA00022989"/>
    </source>
</evidence>
<dbReference type="KEGG" id="gpi:GPICK_09780"/>
<evidence type="ECO:0000313" key="10">
    <source>
        <dbReference type="EMBL" id="AJE03601.1"/>
    </source>
</evidence>
<dbReference type="GO" id="GO:0005886">
    <property type="term" value="C:plasma membrane"/>
    <property type="evidence" value="ECO:0007669"/>
    <property type="project" value="UniProtKB-SubCell"/>
</dbReference>
<dbReference type="EMBL" id="CP009788">
    <property type="protein sequence ID" value="AJE03601.1"/>
    <property type="molecule type" value="Genomic_DNA"/>
</dbReference>
<evidence type="ECO:0000313" key="11">
    <source>
        <dbReference type="Proteomes" id="UP000057609"/>
    </source>
</evidence>
<evidence type="ECO:0000256" key="1">
    <source>
        <dbReference type="ARBA" id="ARBA00004651"/>
    </source>
</evidence>
<evidence type="ECO:0000256" key="2">
    <source>
        <dbReference type="ARBA" id="ARBA00022475"/>
    </source>
</evidence>
<dbReference type="PANTHER" id="PTHR30572:SF4">
    <property type="entry name" value="ABC TRANSPORTER PERMEASE YTRF"/>
    <property type="match status" value="1"/>
</dbReference>
<name>A0A0B5BHS8_9BACT</name>
<feature type="domain" description="ABC3 transporter permease C-terminal" evidence="8">
    <location>
        <begin position="262"/>
        <end position="379"/>
    </location>
</feature>
<keyword evidence="4 7" id="KW-1133">Transmembrane helix</keyword>
<dbReference type="Proteomes" id="UP000057609">
    <property type="component" value="Chromosome"/>
</dbReference>
<accession>A0A0B5BHS8</accession>
<dbReference type="AlphaFoldDB" id="A0A0B5BHS8"/>
<dbReference type="InterPro" id="IPR025857">
    <property type="entry name" value="MacB_PCD"/>
</dbReference>
<sequence length="386" mass="41024">MKLHDISINNLRRRKAKMAFLTIGLMVGIATIVTLVTLTSSMSHDIGKKMDEFGANILIMPQSNDLSMSYGGISLGRVTFDQREIREEDLAKITTIKNSRNILSVSPKVLGGIRLGAREALLVGVDFEKELKMKQWWSIFGGAPAKESEILLGSAAADSAHLTPGDTVGIGGKSFTVSGVLAQTGSQDDSLVFMPLRSAQRLLGKEGRITLVEVAALCSGCPIGDMVVQIGEKLPDAKVTAIQQVVEGRLKALDHFKRFAFAVAGVVTFIGSLIVFVTMMGSVAERTTEIGVFRAIGFRKSHIMRIILLEAALVSLLAGVLGYAAGMGGAKVALPFMAEATDAALVWDPSVMAGSIALSLVVGMLASLYPALHASRLDPTEALRAL</sequence>
<dbReference type="GO" id="GO:0022857">
    <property type="term" value="F:transmembrane transporter activity"/>
    <property type="evidence" value="ECO:0007669"/>
    <property type="project" value="TreeGrafter"/>
</dbReference>
<proteinExistence type="inferred from homology"/>
<dbReference type="Pfam" id="PF02687">
    <property type="entry name" value="FtsX"/>
    <property type="match status" value="1"/>
</dbReference>
<dbReference type="HOGENOM" id="CLU_000604_8_4_7"/>
<dbReference type="InterPro" id="IPR050250">
    <property type="entry name" value="Macrolide_Exporter_MacB"/>
</dbReference>
<protein>
    <submittedName>
        <fullName evidence="10">ABC transporter permease</fullName>
    </submittedName>
</protein>
<dbReference type="RefSeq" id="WP_039742677.1">
    <property type="nucleotide sequence ID" value="NZ_CP009788.1"/>
</dbReference>
<evidence type="ECO:0000256" key="5">
    <source>
        <dbReference type="ARBA" id="ARBA00023136"/>
    </source>
</evidence>
<feature type="transmembrane region" description="Helical" evidence="7">
    <location>
        <begin position="259"/>
        <end position="283"/>
    </location>
</feature>
<gene>
    <name evidence="10" type="ORF">GPICK_09780</name>
</gene>
<keyword evidence="3 7" id="KW-0812">Transmembrane</keyword>
<comment type="subcellular location">
    <subcellularLocation>
        <location evidence="1">Cell membrane</location>
        <topology evidence="1">Multi-pass membrane protein</topology>
    </subcellularLocation>
</comment>
<evidence type="ECO:0000256" key="7">
    <source>
        <dbReference type="SAM" id="Phobius"/>
    </source>
</evidence>
<keyword evidence="5 7" id="KW-0472">Membrane</keyword>
<feature type="transmembrane region" description="Helical" evidence="7">
    <location>
        <begin position="303"/>
        <end position="325"/>
    </location>
</feature>
<dbReference type="PANTHER" id="PTHR30572">
    <property type="entry name" value="MEMBRANE COMPONENT OF TRANSPORTER-RELATED"/>
    <property type="match status" value="1"/>
</dbReference>
<feature type="transmembrane region" description="Helical" evidence="7">
    <location>
        <begin position="345"/>
        <end position="369"/>
    </location>
</feature>
<evidence type="ECO:0000256" key="6">
    <source>
        <dbReference type="ARBA" id="ARBA00038076"/>
    </source>
</evidence>
<keyword evidence="11" id="KW-1185">Reference proteome</keyword>
<evidence type="ECO:0000256" key="3">
    <source>
        <dbReference type="ARBA" id="ARBA00022692"/>
    </source>
</evidence>
<dbReference type="STRING" id="345632.GPICK_09780"/>
<keyword evidence="2" id="KW-1003">Cell membrane</keyword>
<feature type="transmembrane region" description="Helical" evidence="7">
    <location>
        <begin position="20"/>
        <end position="38"/>
    </location>
</feature>
<dbReference type="InterPro" id="IPR003838">
    <property type="entry name" value="ABC3_permease_C"/>
</dbReference>
<dbReference type="Pfam" id="PF12704">
    <property type="entry name" value="MacB_PCD"/>
    <property type="match status" value="1"/>
</dbReference>
<evidence type="ECO:0000259" key="9">
    <source>
        <dbReference type="Pfam" id="PF12704"/>
    </source>
</evidence>
<dbReference type="OrthoDB" id="239678at2"/>
<comment type="similarity">
    <text evidence="6">Belongs to the ABC-4 integral membrane protein family.</text>
</comment>
<feature type="domain" description="MacB-like periplasmic core" evidence="9">
    <location>
        <begin position="21"/>
        <end position="211"/>
    </location>
</feature>
<organism evidence="10 11">
    <name type="scientific">Geobacter pickeringii</name>
    <dbReference type="NCBI Taxonomy" id="345632"/>
    <lineage>
        <taxon>Bacteria</taxon>
        <taxon>Pseudomonadati</taxon>
        <taxon>Thermodesulfobacteriota</taxon>
        <taxon>Desulfuromonadia</taxon>
        <taxon>Geobacterales</taxon>
        <taxon>Geobacteraceae</taxon>
        <taxon>Geobacter</taxon>
    </lineage>
</organism>
<evidence type="ECO:0000259" key="8">
    <source>
        <dbReference type="Pfam" id="PF02687"/>
    </source>
</evidence>
<reference evidence="10 11" key="1">
    <citation type="journal article" date="2015" name="Genome Announc.">
        <title>Complete Genome of Geobacter pickeringii G13T, a Metal-Reducing Isolate from Sedimentary Kaolin Deposits.</title>
        <authorList>
            <person name="Badalamenti J.P."/>
            <person name="Bond D.R."/>
        </authorList>
    </citation>
    <scope>NUCLEOTIDE SEQUENCE [LARGE SCALE GENOMIC DNA]</scope>
    <source>
        <strain evidence="10 11">G13</strain>
    </source>
</reference>